<dbReference type="Gene3D" id="3.10.180.10">
    <property type="entry name" value="2,3-Dihydroxybiphenyl 1,2-Dioxygenase, domain 1"/>
    <property type="match status" value="1"/>
</dbReference>
<dbReference type="PANTHER" id="PTHR33990">
    <property type="entry name" value="PROTEIN YJDN-RELATED"/>
    <property type="match status" value="1"/>
</dbReference>
<feature type="domain" description="PhnB-like" evidence="1">
    <location>
        <begin position="2"/>
        <end position="116"/>
    </location>
</feature>
<gene>
    <name evidence="2" type="ORF">ACFOFO_06100</name>
</gene>
<evidence type="ECO:0000313" key="3">
    <source>
        <dbReference type="Proteomes" id="UP001595530"/>
    </source>
</evidence>
<dbReference type="PANTHER" id="PTHR33990:SF2">
    <property type="entry name" value="PHNB-LIKE DOMAIN-CONTAINING PROTEIN"/>
    <property type="match status" value="1"/>
</dbReference>
<evidence type="ECO:0000313" key="2">
    <source>
        <dbReference type="EMBL" id="MFC3107534.1"/>
    </source>
</evidence>
<keyword evidence="3" id="KW-1185">Reference proteome</keyword>
<comment type="caution">
    <text evidence="2">The sequence shown here is derived from an EMBL/GenBank/DDBJ whole genome shotgun (WGS) entry which is preliminary data.</text>
</comment>
<proteinExistence type="predicted"/>
<dbReference type="CDD" id="cd06588">
    <property type="entry name" value="PhnB_like"/>
    <property type="match status" value="1"/>
</dbReference>
<reference evidence="3" key="1">
    <citation type="journal article" date="2019" name="Int. J. Syst. Evol. Microbiol.">
        <title>The Global Catalogue of Microorganisms (GCM) 10K type strain sequencing project: providing services to taxonomists for standard genome sequencing and annotation.</title>
        <authorList>
            <consortium name="The Broad Institute Genomics Platform"/>
            <consortium name="The Broad Institute Genome Sequencing Center for Infectious Disease"/>
            <person name="Wu L."/>
            <person name="Ma J."/>
        </authorList>
    </citation>
    <scope>NUCLEOTIDE SEQUENCE [LARGE SCALE GENOMIC DNA]</scope>
    <source>
        <strain evidence="3">KCTC 42986</strain>
    </source>
</reference>
<dbReference type="InterPro" id="IPR009725">
    <property type="entry name" value="3_dmu_93_MTrfase"/>
</dbReference>
<name>A0ABV7F064_9BURK</name>
<dbReference type="Proteomes" id="UP001595530">
    <property type="component" value="Unassembled WGS sequence"/>
</dbReference>
<organism evidence="2 3">
    <name type="scientific">Undibacterium arcticum</name>
    <dbReference type="NCBI Taxonomy" id="1762892"/>
    <lineage>
        <taxon>Bacteria</taxon>
        <taxon>Pseudomonadati</taxon>
        <taxon>Pseudomonadota</taxon>
        <taxon>Betaproteobacteria</taxon>
        <taxon>Burkholderiales</taxon>
        <taxon>Oxalobacteraceae</taxon>
        <taxon>Undibacterium</taxon>
    </lineage>
</organism>
<evidence type="ECO:0000259" key="1">
    <source>
        <dbReference type="Pfam" id="PF06983"/>
    </source>
</evidence>
<dbReference type="SUPFAM" id="SSF54593">
    <property type="entry name" value="Glyoxalase/Bleomycin resistance protein/Dihydroxybiphenyl dioxygenase"/>
    <property type="match status" value="1"/>
</dbReference>
<accession>A0ABV7F064</accession>
<dbReference type="Pfam" id="PF06983">
    <property type="entry name" value="3-dmu-9_3-mt"/>
    <property type="match status" value="1"/>
</dbReference>
<sequence length="157" mass="17399">MQKISPCLWFDQDAEQAANFYVSIFRNSRIVEVARFPEGAPRPAGMVMTVRFILDGQEFLALNGGPEYTFSPAISMVAYCETQRELDDLWEQLSAGGAEVQCGWLQDKFGVSWQIVPTALPALMSGKDVAATQRAMAALLQMKKLDIAALQRAYNNS</sequence>
<dbReference type="PIRSF" id="PIRSF021700">
    <property type="entry name" value="3_dmu_93_MTrfase"/>
    <property type="match status" value="1"/>
</dbReference>
<dbReference type="RefSeq" id="WP_390331137.1">
    <property type="nucleotide sequence ID" value="NZ_JBHRTP010000017.1"/>
</dbReference>
<dbReference type="InterPro" id="IPR029068">
    <property type="entry name" value="Glyas_Bleomycin-R_OHBP_Dase"/>
</dbReference>
<dbReference type="EMBL" id="JBHRTP010000017">
    <property type="protein sequence ID" value="MFC3107534.1"/>
    <property type="molecule type" value="Genomic_DNA"/>
</dbReference>
<dbReference type="InterPro" id="IPR028973">
    <property type="entry name" value="PhnB-like"/>
</dbReference>
<protein>
    <submittedName>
        <fullName evidence="2">VOC family protein</fullName>
    </submittedName>
</protein>